<accession>A0ACC1SII9</accession>
<evidence type="ECO:0000313" key="1">
    <source>
        <dbReference type="EMBL" id="KAJ3540269.1"/>
    </source>
</evidence>
<protein>
    <submittedName>
        <fullName evidence="1">Uncharacterized protein</fullName>
    </submittedName>
</protein>
<evidence type="ECO:0000313" key="2">
    <source>
        <dbReference type="Proteomes" id="UP001148629"/>
    </source>
</evidence>
<dbReference type="Proteomes" id="UP001148629">
    <property type="component" value="Unassembled WGS sequence"/>
</dbReference>
<sequence>MQSTDTRLAFKTAEDLDLSSLPRGPRSARRDTMSKFTQFSTIVLDDKSKHPEARKAWMDLASALGKETWGGVSTGDGPTVGLGLIAWESLEEAGAAYKDPKAAAAFAEYQSIGKVKNTMVQME</sequence>
<comment type="caution">
    <text evidence="1">The sequence shown here is derived from an EMBL/GenBank/DDBJ whole genome shotgun (WGS) entry which is preliminary data.</text>
</comment>
<keyword evidence="2" id="KW-1185">Reference proteome</keyword>
<proteinExistence type="predicted"/>
<dbReference type="EMBL" id="JANRMS010000416">
    <property type="protein sequence ID" value="KAJ3540269.1"/>
    <property type="molecule type" value="Genomic_DNA"/>
</dbReference>
<reference evidence="1" key="1">
    <citation type="submission" date="2022-08" db="EMBL/GenBank/DDBJ databases">
        <title>Genome Sequence of Fusarium decemcellulare.</title>
        <authorList>
            <person name="Buettner E."/>
        </authorList>
    </citation>
    <scope>NUCLEOTIDE SEQUENCE</scope>
    <source>
        <strain evidence="1">Babe19</strain>
    </source>
</reference>
<gene>
    <name evidence="1" type="ORF">NM208_g5146</name>
</gene>
<organism evidence="1 2">
    <name type="scientific">Fusarium decemcellulare</name>
    <dbReference type="NCBI Taxonomy" id="57161"/>
    <lineage>
        <taxon>Eukaryota</taxon>
        <taxon>Fungi</taxon>
        <taxon>Dikarya</taxon>
        <taxon>Ascomycota</taxon>
        <taxon>Pezizomycotina</taxon>
        <taxon>Sordariomycetes</taxon>
        <taxon>Hypocreomycetidae</taxon>
        <taxon>Hypocreales</taxon>
        <taxon>Nectriaceae</taxon>
        <taxon>Fusarium</taxon>
        <taxon>Fusarium decemcellulare species complex</taxon>
    </lineage>
</organism>
<name>A0ACC1SII9_9HYPO</name>